<reference evidence="1 2" key="1">
    <citation type="submission" date="2024-04" db="EMBL/GenBank/DDBJ databases">
        <authorList>
            <consortium name="Genoscope - CEA"/>
            <person name="William W."/>
        </authorList>
    </citation>
    <scope>NUCLEOTIDE SEQUENCE [LARGE SCALE GENOMIC DNA]</scope>
</reference>
<evidence type="ECO:0000313" key="1">
    <source>
        <dbReference type="EMBL" id="CAL1543136.1"/>
    </source>
</evidence>
<dbReference type="AlphaFoldDB" id="A0AAV2IAF2"/>
<name>A0AAV2IAF2_LYMST</name>
<comment type="caution">
    <text evidence="1">The sequence shown here is derived from an EMBL/GenBank/DDBJ whole genome shotgun (WGS) entry which is preliminary data.</text>
</comment>
<sequence length="209" mass="23195">MHAYSVAFSELDQTTPLSFMGAILEGGYPFGLVIGSCGDSARSADCNVTDPPLKMFAEMVVPGSAFGKDFVGFNFPGIFNMTLMYFMSLTDNAVIQISRSKIEAEDEILHLEYAGDTKSFPMEQSALAGFRIQSSKPVQIILLQQAPCLAYSVQMRHTGDATISLILPNSLFYIKYTWWSPPIANTIPHVVVVIRIEDRVKLRLHHQLL</sequence>
<gene>
    <name evidence="1" type="ORF">GSLYS_00016670001</name>
</gene>
<dbReference type="EMBL" id="CAXITT010000527">
    <property type="protein sequence ID" value="CAL1543136.1"/>
    <property type="molecule type" value="Genomic_DNA"/>
</dbReference>
<protein>
    <submittedName>
        <fullName evidence="1">Uncharacterized protein</fullName>
    </submittedName>
</protein>
<organism evidence="1 2">
    <name type="scientific">Lymnaea stagnalis</name>
    <name type="common">Great pond snail</name>
    <name type="synonym">Helix stagnalis</name>
    <dbReference type="NCBI Taxonomy" id="6523"/>
    <lineage>
        <taxon>Eukaryota</taxon>
        <taxon>Metazoa</taxon>
        <taxon>Spiralia</taxon>
        <taxon>Lophotrochozoa</taxon>
        <taxon>Mollusca</taxon>
        <taxon>Gastropoda</taxon>
        <taxon>Heterobranchia</taxon>
        <taxon>Euthyneura</taxon>
        <taxon>Panpulmonata</taxon>
        <taxon>Hygrophila</taxon>
        <taxon>Lymnaeoidea</taxon>
        <taxon>Lymnaeidae</taxon>
        <taxon>Lymnaea</taxon>
    </lineage>
</organism>
<proteinExistence type="predicted"/>
<evidence type="ECO:0000313" key="2">
    <source>
        <dbReference type="Proteomes" id="UP001497497"/>
    </source>
</evidence>
<keyword evidence="2" id="KW-1185">Reference proteome</keyword>
<dbReference type="Proteomes" id="UP001497497">
    <property type="component" value="Unassembled WGS sequence"/>
</dbReference>
<accession>A0AAV2IAF2</accession>